<dbReference type="CDD" id="cd03802">
    <property type="entry name" value="GT4_AviGT4-like"/>
    <property type="match status" value="1"/>
</dbReference>
<dbReference type="Proteomes" id="UP000034652">
    <property type="component" value="Unassembled WGS sequence"/>
</dbReference>
<evidence type="ECO:0000259" key="2">
    <source>
        <dbReference type="Pfam" id="PF13439"/>
    </source>
</evidence>
<feature type="domain" description="Glycosyltransferase subfamily 4-like N-terminal" evidence="2">
    <location>
        <begin position="30"/>
        <end position="184"/>
    </location>
</feature>
<evidence type="ECO:0000313" key="4">
    <source>
        <dbReference type="Proteomes" id="UP000034652"/>
    </source>
</evidence>
<dbReference type="STRING" id="1618646.UW57_C0009G0004"/>
<accession>A0A0G1IW98</accession>
<comment type="caution">
    <text evidence="3">The sequence shown here is derived from an EMBL/GenBank/DDBJ whole genome shotgun (WGS) entry which is preliminary data.</text>
</comment>
<dbReference type="InterPro" id="IPR028098">
    <property type="entry name" value="Glyco_trans_4-like_N"/>
</dbReference>
<name>A0A0G1IW98_9BACT</name>
<dbReference type="Pfam" id="PF00534">
    <property type="entry name" value="Glycos_transf_1"/>
    <property type="match status" value="1"/>
</dbReference>
<reference evidence="3 4" key="1">
    <citation type="journal article" date="2015" name="Nature">
        <title>rRNA introns, odd ribosomes, and small enigmatic genomes across a large radiation of phyla.</title>
        <authorList>
            <person name="Brown C.T."/>
            <person name="Hug L.A."/>
            <person name="Thomas B.C."/>
            <person name="Sharon I."/>
            <person name="Castelle C.J."/>
            <person name="Singh A."/>
            <person name="Wilkins M.J."/>
            <person name="Williams K.H."/>
            <person name="Banfield J.F."/>
        </authorList>
    </citation>
    <scope>NUCLEOTIDE SEQUENCE [LARGE SCALE GENOMIC DNA]</scope>
</reference>
<dbReference type="SUPFAM" id="SSF53756">
    <property type="entry name" value="UDP-Glycosyltransferase/glycogen phosphorylase"/>
    <property type="match status" value="1"/>
</dbReference>
<dbReference type="InterPro" id="IPR001296">
    <property type="entry name" value="Glyco_trans_1"/>
</dbReference>
<organism evidence="3 4">
    <name type="scientific">Candidatus Giovannonibacteria bacterium GW2011_GWA1_44_29</name>
    <dbReference type="NCBI Taxonomy" id="1618646"/>
    <lineage>
        <taxon>Bacteria</taxon>
        <taxon>Candidatus Giovannoniibacteriota</taxon>
    </lineage>
</organism>
<dbReference type="PANTHER" id="PTHR12526">
    <property type="entry name" value="GLYCOSYLTRANSFERASE"/>
    <property type="match status" value="1"/>
</dbReference>
<dbReference type="PANTHER" id="PTHR12526:SF595">
    <property type="entry name" value="BLL5217 PROTEIN"/>
    <property type="match status" value="1"/>
</dbReference>
<dbReference type="Gene3D" id="3.40.50.2000">
    <property type="entry name" value="Glycogen Phosphorylase B"/>
    <property type="match status" value="2"/>
</dbReference>
<dbReference type="Pfam" id="PF13439">
    <property type="entry name" value="Glyco_transf_4"/>
    <property type="match status" value="1"/>
</dbReference>
<keyword evidence="3" id="KW-0808">Transferase</keyword>
<evidence type="ECO:0000259" key="1">
    <source>
        <dbReference type="Pfam" id="PF00534"/>
    </source>
</evidence>
<dbReference type="EMBL" id="LCIV01000009">
    <property type="protein sequence ID" value="KKT63268.1"/>
    <property type="molecule type" value="Genomic_DNA"/>
</dbReference>
<sequence length="366" mass="41899">MKGSHKKFGKRKLRIAQVAPLWFTIPPKGYGGIERIVAMLTEELMQRGHEITLFASPGSTTSARLISVFDKSLSEANIPWSNPIWNLRNLSRAFEMAEDGEFDIVHCHLDLWGLFFQGIVRTPMLHTMHNPLYRTNADATKDDRLRLFNEEAHRTNIVFISESARKNSMVEFPKGRVIYNGINLGHFRFNKNGGDNFIWIARMNKHKGVENAIEAAEKLGVKLLLAGRIDPTQEEYFEKIIKPHLNQNIKYVGELGDNKLSDFYGRAKALLYPIEWEEPFGLVVAEAMACGTPVIAYRRGSMEELIKDGKTGFVVESNIEALIEAMKKINTIDRAAVRKHVEEKFSKERMADDYEKTYYELCERKA</sequence>
<proteinExistence type="predicted"/>
<feature type="domain" description="Glycosyl transferase family 1" evidence="1">
    <location>
        <begin position="196"/>
        <end position="330"/>
    </location>
</feature>
<gene>
    <name evidence="3" type="ORF">UW57_C0009G0004</name>
</gene>
<dbReference type="AlphaFoldDB" id="A0A0G1IW98"/>
<evidence type="ECO:0000313" key="3">
    <source>
        <dbReference type="EMBL" id="KKT63268.1"/>
    </source>
</evidence>
<protein>
    <submittedName>
        <fullName evidence="3">Glycosyl transferase group 1</fullName>
    </submittedName>
</protein>
<dbReference type="GO" id="GO:0016757">
    <property type="term" value="F:glycosyltransferase activity"/>
    <property type="evidence" value="ECO:0007669"/>
    <property type="project" value="InterPro"/>
</dbReference>